<comment type="caution">
    <text evidence="6">The sequence shown here is derived from an EMBL/GenBank/DDBJ whole genome shotgun (WGS) entry which is preliminary data.</text>
</comment>
<name>A0ABW7ZUA3_9ACTN</name>
<keyword evidence="7" id="KW-1185">Reference proteome</keyword>
<evidence type="ECO:0000256" key="3">
    <source>
        <dbReference type="ARBA" id="ARBA00022679"/>
    </source>
</evidence>
<dbReference type="PANTHER" id="PTHR24421">
    <property type="entry name" value="NITRATE/NITRITE SENSOR PROTEIN NARX-RELATED"/>
    <property type="match status" value="1"/>
</dbReference>
<organism evidence="6 7">
    <name type="scientific">Micromonospora maritima</name>
    <dbReference type="NCBI Taxonomy" id="986711"/>
    <lineage>
        <taxon>Bacteria</taxon>
        <taxon>Bacillati</taxon>
        <taxon>Actinomycetota</taxon>
        <taxon>Actinomycetes</taxon>
        <taxon>Micromonosporales</taxon>
        <taxon>Micromonosporaceae</taxon>
        <taxon>Micromonospora</taxon>
    </lineage>
</organism>
<protein>
    <recommendedName>
        <fullName evidence="2">histidine kinase</fullName>
        <ecNumber evidence="2">2.7.13.3</ecNumber>
    </recommendedName>
</protein>
<gene>
    <name evidence="6" type="ORF">ACIBP4_29415</name>
</gene>
<dbReference type="PANTHER" id="PTHR24421:SF10">
    <property type="entry name" value="NITRATE_NITRITE SENSOR PROTEIN NARQ"/>
    <property type="match status" value="1"/>
</dbReference>
<dbReference type="Gene3D" id="3.30.565.10">
    <property type="entry name" value="Histidine kinase-like ATPase, C-terminal domain"/>
    <property type="match status" value="1"/>
</dbReference>
<sequence>MVRHAPGATGTVVVEYAPDALRIEVGNTEPGIPAATRGTGGRGLIGLRERLAVYGGTLRAGARPGAGYQVEAMIPWEAT</sequence>
<evidence type="ECO:0000313" key="6">
    <source>
        <dbReference type="EMBL" id="MFI7266413.1"/>
    </source>
</evidence>
<evidence type="ECO:0000256" key="2">
    <source>
        <dbReference type="ARBA" id="ARBA00012438"/>
    </source>
</evidence>
<dbReference type="RefSeq" id="WP_396771777.1">
    <property type="nucleotide sequence ID" value="NZ_JBITLA010000021.1"/>
</dbReference>
<dbReference type="InterPro" id="IPR050482">
    <property type="entry name" value="Sensor_HK_TwoCompSys"/>
</dbReference>
<comment type="catalytic activity">
    <reaction evidence="1">
        <text>ATP + protein L-histidine = ADP + protein N-phospho-L-histidine.</text>
        <dbReference type="EC" id="2.7.13.3"/>
    </reaction>
</comment>
<dbReference type="SUPFAM" id="SSF55874">
    <property type="entry name" value="ATPase domain of HSP90 chaperone/DNA topoisomerase II/histidine kinase"/>
    <property type="match status" value="1"/>
</dbReference>
<evidence type="ECO:0000256" key="5">
    <source>
        <dbReference type="ARBA" id="ARBA00023012"/>
    </source>
</evidence>
<evidence type="ECO:0000256" key="4">
    <source>
        <dbReference type="ARBA" id="ARBA00022777"/>
    </source>
</evidence>
<dbReference type="InterPro" id="IPR036890">
    <property type="entry name" value="HATPase_C_sf"/>
</dbReference>
<keyword evidence="3" id="KW-0808">Transferase</keyword>
<keyword evidence="5" id="KW-0902">Two-component regulatory system</keyword>
<dbReference type="EMBL" id="JBITLE010000019">
    <property type="protein sequence ID" value="MFI7266413.1"/>
    <property type="molecule type" value="Genomic_DNA"/>
</dbReference>
<evidence type="ECO:0000256" key="1">
    <source>
        <dbReference type="ARBA" id="ARBA00000085"/>
    </source>
</evidence>
<evidence type="ECO:0000313" key="7">
    <source>
        <dbReference type="Proteomes" id="UP001612812"/>
    </source>
</evidence>
<dbReference type="CDD" id="cd16917">
    <property type="entry name" value="HATPase_UhpB-NarQ-NarX-like"/>
    <property type="match status" value="1"/>
</dbReference>
<dbReference type="Proteomes" id="UP001612812">
    <property type="component" value="Unassembled WGS sequence"/>
</dbReference>
<accession>A0ABW7ZUA3</accession>
<proteinExistence type="predicted"/>
<keyword evidence="4" id="KW-0418">Kinase</keyword>
<reference evidence="6 7" key="1">
    <citation type="submission" date="2024-10" db="EMBL/GenBank/DDBJ databases">
        <title>The Natural Products Discovery Center: Release of the First 8490 Sequenced Strains for Exploring Actinobacteria Biosynthetic Diversity.</title>
        <authorList>
            <person name="Kalkreuter E."/>
            <person name="Kautsar S.A."/>
            <person name="Yang D."/>
            <person name="Bader C.D."/>
            <person name="Teijaro C.N."/>
            <person name="Fluegel L."/>
            <person name="Davis C.M."/>
            <person name="Simpson J.R."/>
            <person name="Lauterbach L."/>
            <person name="Steele A.D."/>
            <person name="Gui C."/>
            <person name="Meng S."/>
            <person name="Li G."/>
            <person name="Viehrig K."/>
            <person name="Ye F."/>
            <person name="Su P."/>
            <person name="Kiefer A.F."/>
            <person name="Nichols A."/>
            <person name="Cepeda A.J."/>
            <person name="Yan W."/>
            <person name="Fan B."/>
            <person name="Jiang Y."/>
            <person name="Adhikari A."/>
            <person name="Zheng C.-J."/>
            <person name="Schuster L."/>
            <person name="Cowan T.M."/>
            <person name="Smanski M.J."/>
            <person name="Chevrette M.G."/>
            <person name="De Carvalho L.P.S."/>
            <person name="Shen B."/>
        </authorList>
    </citation>
    <scope>NUCLEOTIDE SEQUENCE [LARGE SCALE GENOMIC DNA]</scope>
    <source>
        <strain evidence="6 7">NPDC049845</strain>
    </source>
</reference>
<dbReference type="EC" id="2.7.13.3" evidence="2"/>